<dbReference type="Pfam" id="PF10754">
    <property type="entry name" value="DUF2569"/>
    <property type="match status" value="1"/>
</dbReference>
<keyword evidence="1" id="KW-1133">Transmembrane helix</keyword>
<gene>
    <name evidence="2" type="ORF">FPZ45_24520</name>
</gene>
<reference evidence="2 3" key="1">
    <citation type="submission" date="2019-07" db="EMBL/GenBank/DDBJ databases">
        <authorList>
            <person name="Kim J."/>
        </authorList>
    </citation>
    <scope>NUCLEOTIDE SEQUENCE [LARGE SCALE GENOMIC DNA]</scope>
    <source>
        <strain evidence="2 3">G13</strain>
    </source>
</reference>
<organism evidence="2 3">
    <name type="scientific">Cohnella terricola</name>
    <dbReference type="NCBI Taxonomy" id="1289167"/>
    <lineage>
        <taxon>Bacteria</taxon>
        <taxon>Bacillati</taxon>
        <taxon>Bacillota</taxon>
        <taxon>Bacilli</taxon>
        <taxon>Bacillales</taxon>
        <taxon>Paenibacillaceae</taxon>
        <taxon>Cohnella</taxon>
    </lineage>
</organism>
<feature type="transmembrane region" description="Helical" evidence="1">
    <location>
        <begin position="152"/>
        <end position="172"/>
    </location>
</feature>
<dbReference type="AlphaFoldDB" id="A0A559J4R4"/>
<protein>
    <submittedName>
        <fullName evidence="2">DUF2569 domain-containing protein</fullName>
    </submittedName>
</protein>
<feature type="transmembrane region" description="Helical" evidence="1">
    <location>
        <begin position="87"/>
        <end position="110"/>
    </location>
</feature>
<dbReference type="InterPro" id="IPR019690">
    <property type="entry name" value="DUF2569"/>
</dbReference>
<keyword evidence="1" id="KW-0812">Transmembrane</keyword>
<proteinExistence type="predicted"/>
<sequence length="188" mass="21951">MQDLVKYRVDQKEVENGWAGRGAEWDENIHGPRGISGWLMVVFLGLLISIFLVATKLFSKTLPALFSDSHIVRIKTRSFTEFYNEEWTTVLTFDAVFDGLTILYCCYVLFEFLRKKPIVPRLMIIFYSMNLLGTIIKSYLLTTTYAVSEEMIASYWSIAIAIGICLIWIPYFKFSARVENTFADYWRW</sequence>
<evidence type="ECO:0000313" key="2">
    <source>
        <dbReference type="EMBL" id="TVX94879.1"/>
    </source>
</evidence>
<evidence type="ECO:0000256" key="1">
    <source>
        <dbReference type="SAM" id="Phobius"/>
    </source>
</evidence>
<dbReference type="EMBL" id="VNJJ01000028">
    <property type="protein sequence ID" value="TVX94879.1"/>
    <property type="molecule type" value="Genomic_DNA"/>
</dbReference>
<keyword evidence="3" id="KW-1185">Reference proteome</keyword>
<name>A0A559J4R4_9BACL</name>
<dbReference type="RefSeq" id="WP_144707292.1">
    <property type="nucleotide sequence ID" value="NZ_VNJJ01000028.1"/>
</dbReference>
<dbReference type="OrthoDB" id="9155572at2"/>
<accession>A0A559J4R4</accession>
<dbReference type="Proteomes" id="UP000316330">
    <property type="component" value="Unassembled WGS sequence"/>
</dbReference>
<feature type="transmembrane region" description="Helical" evidence="1">
    <location>
        <begin position="122"/>
        <end position="140"/>
    </location>
</feature>
<comment type="caution">
    <text evidence="2">The sequence shown here is derived from an EMBL/GenBank/DDBJ whole genome shotgun (WGS) entry which is preliminary data.</text>
</comment>
<keyword evidence="1" id="KW-0472">Membrane</keyword>
<feature type="transmembrane region" description="Helical" evidence="1">
    <location>
        <begin position="38"/>
        <end position="58"/>
    </location>
</feature>
<evidence type="ECO:0000313" key="3">
    <source>
        <dbReference type="Proteomes" id="UP000316330"/>
    </source>
</evidence>